<dbReference type="PANTHER" id="PTHR23253">
    <property type="entry name" value="EUKARYOTIC TRANSLATION INITIATION FACTOR 4 GAMMA"/>
    <property type="match status" value="1"/>
</dbReference>
<dbReference type="Gene3D" id="1.25.40.180">
    <property type="match status" value="2"/>
</dbReference>
<dbReference type="GO" id="GO:0003729">
    <property type="term" value="F:mRNA binding"/>
    <property type="evidence" value="ECO:0007669"/>
    <property type="project" value="TreeGrafter"/>
</dbReference>
<gene>
    <name evidence="6" type="ORF">BSTOLATCC_MIC3661</name>
</gene>
<sequence length="553" mass="63439">MSKFSSDYQLNVKASEFTPVGLISPDISALNPHAYAFEPENLKPDSSSLKEESKSLESEEIPIQPIEEAKSSQPKPKVYSISFLLTLRTLCTELPSNVSIPDPYNLSSKKHRKRSKKSKKGEGQKIDDEIKPQESVFTSCPILVKTEKPLSEKLKKEVSDLEKSARRIRLILNKLSPENLEKLGNSLVEDFEYNYELLQELVKFIFERATAQSFAAMYASLCGYLTKKFKAEDPDLSRGFKVKLVEKCRECFYKEDEPQQGDALMDAEYKRRRRLIGNIKFIGLLFKQRMIKTDIMFECFDVLIKPETLSDETIETCCHLFKECSNLLAARQVEKLNEYFEKIAELTNNARLSKRICFMIQDIVESKAILMTPIQKVNVSTVKSSEDTVVRKIGKVKFADEEEEKELQSPTVPKPSILKMIVSEETKAELKLIIRNFIQDRDVEKAIEKLAPVFHRNSEKHRQLVYQIIKYVICEYSHIGEFDAICELFHRFMSISHISGEIIETGIVITIEALSDIKLDSPNAAHDLEHIIHQFQVIGVLNDTQSLLKHIIE</sequence>
<evidence type="ECO:0000313" key="7">
    <source>
        <dbReference type="Proteomes" id="UP001162131"/>
    </source>
</evidence>
<dbReference type="PANTHER" id="PTHR23253:SF9">
    <property type="entry name" value="EUKARYOTIC TRANSLATION INITIATION FACTOR 4 GAMMA 2"/>
    <property type="match status" value="1"/>
</dbReference>
<organism evidence="6 7">
    <name type="scientific">Blepharisma stoltei</name>
    <dbReference type="NCBI Taxonomy" id="1481888"/>
    <lineage>
        <taxon>Eukaryota</taxon>
        <taxon>Sar</taxon>
        <taxon>Alveolata</taxon>
        <taxon>Ciliophora</taxon>
        <taxon>Postciliodesmatophora</taxon>
        <taxon>Heterotrichea</taxon>
        <taxon>Heterotrichida</taxon>
        <taxon>Blepharismidae</taxon>
        <taxon>Blepharisma</taxon>
    </lineage>
</organism>
<dbReference type="EMBL" id="CAJZBQ010000004">
    <property type="protein sequence ID" value="CAG9311371.1"/>
    <property type="molecule type" value="Genomic_DNA"/>
</dbReference>
<name>A0AAU9IAA5_9CILI</name>
<dbReference type="SMART" id="SM00543">
    <property type="entry name" value="MIF4G"/>
    <property type="match status" value="1"/>
</dbReference>
<dbReference type="InterPro" id="IPR016024">
    <property type="entry name" value="ARM-type_fold"/>
</dbReference>
<comment type="caution">
    <text evidence="6">The sequence shown here is derived from an EMBL/GenBank/DDBJ whole genome shotgun (WGS) entry which is preliminary data.</text>
</comment>
<dbReference type="Pfam" id="PF02854">
    <property type="entry name" value="MIF4G"/>
    <property type="match status" value="1"/>
</dbReference>
<comment type="similarity">
    <text evidence="1">Belongs to the eukaryotic initiation factor 4G family.</text>
</comment>
<dbReference type="SUPFAM" id="SSF48371">
    <property type="entry name" value="ARM repeat"/>
    <property type="match status" value="2"/>
</dbReference>
<feature type="domain" description="MI" evidence="5">
    <location>
        <begin position="425"/>
        <end position="551"/>
    </location>
</feature>
<dbReference type="PROSITE" id="PS51366">
    <property type="entry name" value="MI"/>
    <property type="match status" value="1"/>
</dbReference>
<keyword evidence="7" id="KW-1185">Reference proteome</keyword>
<evidence type="ECO:0000256" key="1">
    <source>
        <dbReference type="ARBA" id="ARBA00005775"/>
    </source>
</evidence>
<dbReference type="InterPro" id="IPR003890">
    <property type="entry name" value="MIF4G-like_typ-3"/>
</dbReference>
<keyword evidence="3" id="KW-0648">Protein biosynthesis</keyword>
<dbReference type="GO" id="GO:0016281">
    <property type="term" value="C:eukaryotic translation initiation factor 4F complex"/>
    <property type="evidence" value="ECO:0007669"/>
    <property type="project" value="TreeGrafter"/>
</dbReference>
<feature type="compositionally biased region" description="Basic and acidic residues" evidence="4">
    <location>
        <begin position="40"/>
        <end position="57"/>
    </location>
</feature>
<feature type="region of interest" description="Disordered" evidence="4">
    <location>
        <begin position="38"/>
        <end position="69"/>
    </location>
</feature>
<accession>A0AAU9IAA5</accession>
<evidence type="ECO:0000259" key="5">
    <source>
        <dbReference type="PROSITE" id="PS51366"/>
    </source>
</evidence>
<feature type="compositionally biased region" description="Basic residues" evidence="4">
    <location>
        <begin position="108"/>
        <end position="119"/>
    </location>
</feature>
<feature type="compositionally biased region" description="Basic and acidic residues" evidence="4">
    <location>
        <begin position="120"/>
        <end position="130"/>
    </location>
</feature>
<proteinExistence type="inferred from homology"/>
<dbReference type="AlphaFoldDB" id="A0AAU9IAA5"/>
<dbReference type="GO" id="GO:0003743">
    <property type="term" value="F:translation initiation factor activity"/>
    <property type="evidence" value="ECO:0007669"/>
    <property type="project" value="UniProtKB-KW"/>
</dbReference>
<protein>
    <recommendedName>
        <fullName evidence="5">MI domain-containing protein</fullName>
    </recommendedName>
</protein>
<evidence type="ECO:0000256" key="2">
    <source>
        <dbReference type="ARBA" id="ARBA00022540"/>
    </source>
</evidence>
<dbReference type="Pfam" id="PF02847">
    <property type="entry name" value="MA3"/>
    <property type="match status" value="1"/>
</dbReference>
<keyword evidence="2" id="KW-0396">Initiation factor</keyword>
<feature type="region of interest" description="Disordered" evidence="4">
    <location>
        <begin position="102"/>
        <end position="130"/>
    </location>
</feature>
<evidence type="ECO:0000256" key="4">
    <source>
        <dbReference type="SAM" id="MobiDB-lite"/>
    </source>
</evidence>
<evidence type="ECO:0000256" key="3">
    <source>
        <dbReference type="ARBA" id="ARBA00022917"/>
    </source>
</evidence>
<dbReference type="Proteomes" id="UP001162131">
    <property type="component" value="Unassembled WGS sequence"/>
</dbReference>
<evidence type="ECO:0000313" key="6">
    <source>
        <dbReference type="EMBL" id="CAG9311371.1"/>
    </source>
</evidence>
<dbReference type="InterPro" id="IPR003891">
    <property type="entry name" value="Initiation_fac_eIF4g_MI"/>
</dbReference>
<reference evidence="6" key="1">
    <citation type="submission" date="2021-09" db="EMBL/GenBank/DDBJ databases">
        <authorList>
            <consortium name="AG Swart"/>
            <person name="Singh M."/>
            <person name="Singh A."/>
            <person name="Seah K."/>
            <person name="Emmerich C."/>
        </authorList>
    </citation>
    <scope>NUCLEOTIDE SEQUENCE</scope>
    <source>
        <strain evidence="6">ATCC30299</strain>
    </source>
</reference>